<dbReference type="GO" id="GO:0004867">
    <property type="term" value="F:serine-type endopeptidase inhibitor activity"/>
    <property type="evidence" value="ECO:0007669"/>
    <property type="project" value="UniProtKB-KW"/>
</dbReference>
<dbReference type="SUPFAM" id="SSF53300">
    <property type="entry name" value="vWA-like"/>
    <property type="match status" value="1"/>
</dbReference>
<evidence type="ECO:0008006" key="12">
    <source>
        <dbReference type="Google" id="ProtNLM"/>
    </source>
</evidence>
<organism evidence="10 11">
    <name type="scientific">Albula glossodonta</name>
    <name type="common">roundjaw bonefish</name>
    <dbReference type="NCBI Taxonomy" id="121402"/>
    <lineage>
        <taxon>Eukaryota</taxon>
        <taxon>Metazoa</taxon>
        <taxon>Chordata</taxon>
        <taxon>Craniata</taxon>
        <taxon>Vertebrata</taxon>
        <taxon>Euteleostomi</taxon>
        <taxon>Actinopterygii</taxon>
        <taxon>Neopterygii</taxon>
        <taxon>Teleostei</taxon>
        <taxon>Albuliformes</taxon>
        <taxon>Albulidae</taxon>
        <taxon>Albula</taxon>
    </lineage>
</organism>
<dbReference type="Pfam" id="PF00092">
    <property type="entry name" value="VWA"/>
    <property type="match status" value="1"/>
</dbReference>
<dbReference type="PANTHER" id="PTHR10338">
    <property type="entry name" value="INTER-ALPHA-TRYPSIN INHIBITOR HEAVY CHAIN FAMILY MEMBER"/>
    <property type="match status" value="1"/>
</dbReference>
<keyword evidence="4" id="KW-0646">Protease inhibitor</keyword>
<proteinExistence type="inferred from homology"/>
<dbReference type="Pfam" id="PF06668">
    <property type="entry name" value="ITI_HC_C"/>
    <property type="match status" value="1"/>
</dbReference>
<evidence type="ECO:0000259" key="8">
    <source>
        <dbReference type="PROSITE" id="PS50234"/>
    </source>
</evidence>
<dbReference type="SMART" id="SM00327">
    <property type="entry name" value="VWA"/>
    <property type="match status" value="1"/>
</dbReference>
<comment type="subcellular location">
    <subcellularLocation>
        <location evidence="1">Secreted</location>
    </subcellularLocation>
</comment>
<dbReference type="FunFam" id="3.40.50.410:FF:000013">
    <property type="entry name" value="inter-alpha-trypsin inhibitor heavy chain H2"/>
    <property type="match status" value="1"/>
</dbReference>
<evidence type="ECO:0000256" key="5">
    <source>
        <dbReference type="ARBA" id="ARBA00022729"/>
    </source>
</evidence>
<evidence type="ECO:0000256" key="4">
    <source>
        <dbReference type="ARBA" id="ARBA00022690"/>
    </source>
</evidence>
<evidence type="ECO:0000256" key="2">
    <source>
        <dbReference type="ARBA" id="ARBA00010158"/>
    </source>
</evidence>
<evidence type="ECO:0000313" key="10">
    <source>
        <dbReference type="EMBL" id="KAG9345737.1"/>
    </source>
</evidence>
<dbReference type="SMART" id="SM00609">
    <property type="entry name" value="VIT"/>
    <property type="match status" value="1"/>
</dbReference>
<evidence type="ECO:0000313" key="11">
    <source>
        <dbReference type="Proteomes" id="UP000824540"/>
    </source>
</evidence>
<reference evidence="10" key="1">
    <citation type="thesis" date="2021" institute="BYU ScholarsArchive" country="Provo, UT, USA">
        <title>Applications of and Algorithms for Genome Assembly and Genomic Analyses with an Emphasis on Marine Teleosts.</title>
        <authorList>
            <person name="Pickett B.D."/>
        </authorList>
    </citation>
    <scope>NUCLEOTIDE SEQUENCE</scope>
    <source>
        <strain evidence="10">HI-2016</strain>
    </source>
</reference>
<gene>
    <name evidence="10" type="ORF">JZ751_008881</name>
</gene>
<name>A0A8T2PAL4_9TELE</name>
<evidence type="ECO:0000256" key="6">
    <source>
        <dbReference type="ARBA" id="ARBA00022900"/>
    </source>
</evidence>
<evidence type="ECO:0000259" key="9">
    <source>
        <dbReference type="PROSITE" id="PS51468"/>
    </source>
</evidence>
<comment type="caution">
    <text evidence="10">The sequence shown here is derived from an EMBL/GenBank/DDBJ whole genome shotgun (WGS) entry which is preliminary data.</text>
</comment>
<keyword evidence="7" id="KW-0325">Glycoprotein</keyword>
<feature type="domain" description="VIT" evidence="9">
    <location>
        <begin position="64"/>
        <end position="193"/>
    </location>
</feature>
<dbReference type="GO" id="GO:0005576">
    <property type="term" value="C:extracellular region"/>
    <property type="evidence" value="ECO:0007669"/>
    <property type="project" value="UniProtKB-SubCell"/>
</dbReference>
<dbReference type="InterPro" id="IPR036465">
    <property type="entry name" value="vWFA_dom_sf"/>
</dbReference>
<dbReference type="Pfam" id="PF08487">
    <property type="entry name" value="VIT"/>
    <property type="match status" value="1"/>
</dbReference>
<dbReference type="CDD" id="cd01461">
    <property type="entry name" value="vWA_interalpha_trypsin_inhibitor"/>
    <property type="match status" value="1"/>
</dbReference>
<keyword evidence="3" id="KW-0964">Secreted</keyword>
<feature type="domain" description="VWFA" evidence="8">
    <location>
        <begin position="275"/>
        <end position="458"/>
    </location>
</feature>
<dbReference type="AlphaFoldDB" id="A0A8T2PAL4"/>
<evidence type="ECO:0000256" key="3">
    <source>
        <dbReference type="ARBA" id="ARBA00022525"/>
    </source>
</evidence>
<dbReference type="InterPro" id="IPR002035">
    <property type="entry name" value="VWF_A"/>
</dbReference>
<dbReference type="OrthoDB" id="299997at2759"/>
<evidence type="ECO:0000256" key="7">
    <source>
        <dbReference type="ARBA" id="ARBA00023180"/>
    </source>
</evidence>
<feature type="non-terminal residue" evidence="10">
    <location>
        <position position="812"/>
    </location>
</feature>
<accession>A0A8T2PAL4</accession>
<dbReference type="PROSITE" id="PS51468">
    <property type="entry name" value="VIT"/>
    <property type="match status" value="1"/>
</dbReference>
<dbReference type="EMBL" id="JAFBMS010000017">
    <property type="protein sequence ID" value="KAG9345737.1"/>
    <property type="molecule type" value="Genomic_DNA"/>
</dbReference>
<evidence type="ECO:0000256" key="1">
    <source>
        <dbReference type="ARBA" id="ARBA00004613"/>
    </source>
</evidence>
<dbReference type="PANTHER" id="PTHR10338:SF14">
    <property type="entry name" value="INTER-ALPHA-TRYPSIN INHIBITOR HEAVY CHAIN H2"/>
    <property type="match status" value="1"/>
</dbReference>
<dbReference type="Gene3D" id="3.40.50.410">
    <property type="entry name" value="von Willebrand factor, type A domain"/>
    <property type="match status" value="1"/>
</dbReference>
<dbReference type="InterPro" id="IPR010600">
    <property type="entry name" value="ITI_HC_C"/>
</dbReference>
<keyword evidence="5" id="KW-0732">Signal</keyword>
<protein>
    <recommendedName>
        <fullName evidence="12">Inter-alpha-trypsin inhibitor heavy chain H2</fullName>
    </recommendedName>
</protein>
<sequence length="812" mass="89346">MRSAGPQNPLCSQTDPAGRVLISLACGRSTRSITMRHLAIFILGLVLAPKLNCFEFVVEEDWESSSPARQAIVGAAPVTVQCYKVESRITSRFAHTIVRSSVVNSAQQAQSIGFNVQIPKRAFITNFTMNVNGITFVGSIKEKTVARNLYAQARARGKAAGIVRSNAMDMETFKTEVHVPAGSKIEFELHYQEMMHRKLGAYEHFVHLQPGRLVPHLQVDVYVYEPKGISFIEAPSTLGEQFAGAIKITHSKEKVSDGHFVQFFAPSNLTPLPKNIVFVIDVSGSMWGLKMKQTVQAMQTILDDLTMDDYFSIVDFNHNVRCWSEDLVPGSSIQVEEAKKYIETIKPNGGTNINEAILRAIHMLTKASNHGLIDPRSVSMIILVSDGDPTVGEIKLSAIQKNIKRYMREEFSLFSLGIGFDVDYDFLERIAMENRGIAQRVHASQDAAQQLQNFYSQVSSPLLRKITIQFPEDAVTDVTQNHFDKFFSGSELVVAGKIQQSGLSTLNSFTTASSARMDLSLQTDTDCQQLDSALSHHSHSFAGFARQMWAYITINQLLAERSLAPTAAKKRKITQKILSLAVEHQFVTPFTALLVESEGGQERLLADLPKDPKQGCCAGSGSAALGGRGPVQVVHSVPPWAPMTTPAPSHEVVGALPDHITIGVVVNGRLVGAKQMVNKKLSTYFGTITVTYKPQGIRVDAKTEHIILTDGKGNHTLSVKVSIVKDSHMTVTVNDKITVTVLLHRVWKKNPISVDFLGVYIPNDNKYSPGVHGLIGQFSVEPDVKVYNFREGADPMKMEATMEVNGNKLAVT</sequence>
<comment type="similarity">
    <text evidence="2">Belongs to the ITIH family.</text>
</comment>
<dbReference type="InterPro" id="IPR013694">
    <property type="entry name" value="VIT"/>
</dbReference>
<dbReference type="Proteomes" id="UP000824540">
    <property type="component" value="Unassembled WGS sequence"/>
</dbReference>
<keyword evidence="11" id="KW-1185">Reference proteome</keyword>
<keyword evidence="6" id="KW-0722">Serine protease inhibitor</keyword>
<dbReference type="GO" id="GO:0030212">
    <property type="term" value="P:hyaluronan metabolic process"/>
    <property type="evidence" value="ECO:0007669"/>
    <property type="project" value="InterPro"/>
</dbReference>
<dbReference type="PROSITE" id="PS50234">
    <property type="entry name" value="VWFA"/>
    <property type="match status" value="1"/>
</dbReference>
<dbReference type="InterPro" id="IPR050934">
    <property type="entry name" value="ITIH"/>
</dbReference>